<accession>A0A7S1Q5G2</accession>
<evidence type="ECO:0000259" key="1">
    <source>
        <dbReference type="SMART" id="SM00088"/>
    </source>
</evidence>
<proteinExistence type="predicted"/>
<feature type="domain" description="PCI" evidence="1">
    <location>
        <begin position="196"/>
        <end position="283"/>
    </location>
</feature>
<dbReference type="Pfam" id="PF01399">
    <property type="entry name" value="PCI"/>
    <property type="match status" value="1"/>
</dbReference>
<evidence type="ECO:0000313" key="2">
    <source>
        <dbReference type="EMBL" id="CAD9118181.1"/>
    </source>
</evidence>
<organism evidence="2">
    <name type="scientific">Neobodo designis</name>
    <name type="common">Flagellated protozoan</name>
    <name type="synonym">Bodo designis</name>
    <dbReference type="NCBI Taxonomy" id="312471"/>
    <lineage>
        <taxon>Eukaryota</taxon>
        <taxon>Discoba</taxon>
        <taxon>Euglenozoa</taxon>
        <taxon>Kinetoplastea</taxon>
        <taxon>Metakinetoplastina</taxon>
        <taxon>Neobodonida</taxon>
        <taxon>Neobodo</taxon>
    </lineage>
</organism>
<dbReference type="EMBL" id="HBGF01024005">
    <property type="protein sequence ID" value="CAD9118181.1"/>
    <property type="molecule type" value="Transcribed_RNA"/>
</dbReference>
<dbReference type="InterPro" id="IPR000717">
    <property type="entry name" value="PCI_dom"/>
</dbReference>
<sequence length="299" mass="31637">MATLPEITVNWASGASAADLKPNVKKFLGTLDDEALVEVFKVLPRQLSMPHFDVFRKAEQARKTNEVSSLLLATDFENCGPVDTLGDIVAYAVANVSDDVLAPHAQAVFGWRLRLLKLAPKGISLDAPAKGALIYAINAPSFLNFEELHDAVKSAKVADKDALALAEFVDTVLLAGAGTAGHAAFVAKRKGFFEGLGVTQALRKAQLLSLCAVMAGKQSMTLDELAKSLGVGSSEEAENLVVDAALANIIDVEVDRSQGNVSIKSVMPLRYDAPAMKQLLAAIDSNIKFVDGLTAAYAA</sequence>
<name>A0A7S1Q5G2_NEODS</name>
<dbReference type="SMART" id="SM00088">
    <property type="entry name" value="PINT"/>
    <property type="match status" value="1"/>
</dbReference>
<protein>
    <recommendedName>
        <fullName evidence="1">PCI domain-containing protein</fullName>
    </recommendedName>
</protein>
<gene>
    <name evidence="2" type="ORF">NDES1114_LOCUS15885</name>
</gene>
<dbReference type="AlphaFoldDB" id="A0A7S1Q5G2"/>
<reference evidence="2" key="1">
    <citation type="submission" date="2021-01" db="EMBL/GenBank/DDBJ databases">
        <authorList>
            <person name="Corre E."/>
            <person name="Pelletier E."/>
            <person name="Niang G."/>
            <person name="Scheremetjew M."/>
            <person name="Finn R."/>
            <person name="Kale V."/>
            <person name="Holt S."/>
            <person name="Cochrane G."/>
            <person name="Meng A."/>
            <person name="Brown T."/>
            <person name="Cohen L."/>
        </authorList>
    </citation>
    <scope>NUCLEOTIDE SEQUENCE</scope>
    <source>
        <strain evidence="2">CCAP 1951/1</strain>
    </source>
</reference>